<dbReference type="PANTHER" id="PTHR33392">
    <property type="entry name" value="POLYISOPRENYL-TEICHOIC ACID--PEPTIDOGLYCAN TEICHOIC ACID TRANSFERASE TAGU"/>
    <property type="match status" value="1"/>
</dbReference>
<protein>
    <recommendedName>
        <fullName evidence="3">Cell envelope-related transcriptional attenuator domain-containing protein</fullName>
    </recommendedName>
</protein>
<evidence type="ECO:0000256" key="1">
    <source>
        <dbReference type="ARBA" id="ARBA00006068"/>
    </source>
</evidence>
<dbReference type="OrthoDB" id="9782542at2"/>
<dbReference type="Proteomes" id="UP000236151">
    <property type="component" value="Unassembled WGS sequence"/>
</dbReference>
<name>A0A2K2FDM5_9CLOT</name>
<reference evidence="4 5" key="1">
    <citation type="submission" date="2017-06" db="EMBL/GenBank/DDBJ databases">
        <title>Investigating the central metabolism of Clostridium thermosuccinogenes.</title>
        <authorList>
            <person name="Koendjbiharie J.G."/>
            <person name="van Kranenburg R."/>
        </authorList>
    </citation>
    <scope>NUCLEOTIDE SEQUENCE [LARGE SCALE GENOMIC DNA]</scope>
    <source>
        <strain evidence="4 5">DSM 5806</strain>
    </source>
</reference>
<evidence type="ECO:0000313" key="5">
    <source>
        <dbReference type="Proteomes" id="UP000236151"/>
    </source>
</evidence>
<gene>
    <name evidence="4" type="ORF">CDQ84_14240</name>
</gene>
<dbReference type="NCBIfam" id="TIGR00350">
    <property type="entry name" value="lytR_cpsA_psr"/>
    <property type="match status" value="1"/>
</dbReference>
<dbReference type="InterPro" id="IPR004474">
    <property type="entry name" value="LytR_CpsA_psr"/>
</dbReference>
<organism evidence="4 5">
    <name type="scientific">Clostridium thermosuccinogenes</name>
    <dbReference type="NCBI Taxonomy" id="84032"/>
    <lineage>
        <taxon>Bacteria</taxon>
        <taxon>Bacillati</taxon>
        <taxon>Bacillota</taxon>
        <taxon>Clostridia</taxon>
        <taxon>Eubacteriales</taxon>
        <taxon>Clostridiaceae</taxon>
        <taxon>Clostridium</taxon>
    </lineage>
</organism>
<evidence type="ECO:0000259" key="3">
    <source>
        <dbReference type="Pfam" id="PF03816"/>
    </source>
</evidence>
<dbReference type="AlphaFoldDB" id="A0A2K2FDM5"/>
<dbReference type="InterPro" id="IPR050922">
    <property type="entry name" value="LytR/CpsA/Psr_CW_biosynth"/>
</dbReference>
<evidence type="ECO:0000256" key="2">
    <source>
        <dbReference type="SAM" id="Phobius"/>
    </source>
</evidence>
<feature type="transmembrane region" description="Helical" evidence="2">
    <location>
        <begin position="6"/>
        <end position="26"/>
    </location>
</feature>
<keyword evidence="2" id="KW-1133">Transmembrane helix</keyword>
<keyword evidence="2" id="KW-0472">Membrane</keyword>
<dbReference type="Pfam" id="PF03816">
    <property type="entry name" value="LytR_cpsA_psr"/>
    <property type="match status" value="1"/>
</dbReference>
<keyword evidence="5" id="KW-1185">Reference proteome</keyword>
<dbReference type="KEGG" id="cthd:CDO33_08110"/>
<dbReference type="PANTHER" id="PTHR33392:SF6">
    <property type="entry name" value="POLYISOPRENYL-TEICHOIC ACID--PEPTIDOGLYCAN TEICHOIC ACID TRANSFERASE TAGU"/>
    <property type="match status" value="1"/>
</dbReference>
<comment type="similarity">
    <text evidence="1">Belongs to the LytR/CpsA/Psr (LCP) family.</text>
</comment>
<sequence>MKTRRYIFLVCAFIITGFFIEGIYALSIINKTMGNQDSGKDNPLRNEQVKYERNQHSETVRKNTDSNTGIPFFMPQKGDTLDPGPAVYDHVNVLILGLDEYGERSDVIILANLNTDNGNLNLLSVARDTRVRARGKYTKINALIGMGGERMIMDKVEEITGLSIPYYITLDFKGFKKVIDVLGGVEMEVPFDMDYDDPQQNLHIHLKKGRQVLDGEKAIQFVRYRKGNRKGVGYINGDIDRISAQQQLIKALIAQKAKIKYLSKIDDIFLILKDYVKTNIEISDVNYYLDGLVKIRYEKTKTFTLPGESVYTNKTWYYIYDRQKTRELINDYFF</sequence>
<dbReference type="EMBL" id="NIOJ01000043">
    <property type="protein sequence ID" value="PNT96875.1"/>
    <property type="molecule type" value="Genomic_DNA"/>
</dbReference>
<proteinExistence type="inferred from homology"/>
<evidence type="ECO:0000313" key="4">
    <source>
        <dbReference type="EMBL" id="PNT96875.1"/>
    </source>
</evidence>
<dbReference type="RefSeq" id="WP_103082407.1">
    <property type="nucleotide sequence ID" value="NZ_CP021850.1"/>
</dbReference>
<accession>A0A2K2FDM5</accession>
<dbReference type="Gene3D" id="3.40.630.190">
    <property type="entry name" value="LCP protein"/>
    <property type="match status" value="1"/>
</dbReference>
<comment type="caution">
    <text evidence="4">The sequence shown here is derived from an EMBL/GenBank/DDBJ whole genome shotgun (WGS) entry which is preliminary data.</text>
</comment>
<feature type="domain" description="Cell envelope-related transcriptional attenuator" evidence="3">
    <location>
        <begin position="104"/>
        <end position="255"/>
    </location>
</feature>
<keyword evidence="2" id="KW-0812">Transmembrane</keyword>